<gene>
    <name evidence="12" type="ORF">BSL78_04264</name>
</gene>
<dbReference type="EC" id="2.4.1.255" evidence="1"/>
<dbReference type="PANTHER" id="PTHR20961">
    <property type="entry name" value="GLYCOSYLTRANSFERASE"/>
    <property type="match status" value="1"/>
</dbReference>
<protein>
    <recommendedName>
        <fullName evidence="7">EGF domain-specific O-linked N-acetylglucosamine transferase</fullName>
        <ecNumber evidence="1">2.4.1.255</ecNumber>
    </recommendedName>
    <alternativeName>
        <fullName evidence="8">Extracellular O-linked N-acetylglucosamine transferase</fullName>
    </alternativeName>
</protein>
<dbReference type="STRING" id="307972.A0A2G8LEZ4"/>
<evidence type="ECO:0000256" key="10">
    <source>
        <dbReference type="ARBA" id="ARBA00049432"/>
    </source>
</evidence>
<dbReference type="Proteomes" id="UP000230750">
    <property type="component" value="Unassembled WGS sequence"/>
</dbReference>
<evidence type="ECO:0000256" key="1">
    <source>
        <dbReference type="ARBA" id="ARBA00011970"/>
    </source>
</evidence>
<reference evidence="12 13" key="1">
    <citation type="journal article" date="2017" name="PLoS Biol.">
        <title>The sea cucumber genome provides insights into morphological evolution and visceral regeneration.</title>
        <authorList>
            <person name="Zhang X."/>
            <person name="Sun L."/>
            <person name="Yuan J."/>
            <person name="Sun Y."/>
            <person name="Gao Y."/>
            <person name="Zhang L."/>
            <person name="Li S."/>
            <person name="Dai H."/>
            <person name="Hamel J.F."/>
            <person name="Liu C."/>
            <person name="Yu Y."/>
            <person name="Liu S."/>
            <person name="Lin W."/>
            <person name="Guo K."/>
            <person name="Jin S."/>
            <person name="Xu P."/>
            <person name="Storey K.B."/>
            <person name="Huan P."/>
            <person name="Zhang T."/>
            <person name="Zhou Y."/>
            <person name="Zhang J."/>
            <person name="Lin C."/>
            <person name="Li X."/>
            <person name="Xing L."/>
            <person name="Huo D."/>
            <person name="Sun M."/>
            <person name="Wang L."/>
            <person name="Mercier A."/>
            <person name="Li F."/>
            <person name="Yang H."/>
            <person name="Xiang J."/>
        </authorList>
    </citation>
    <scope>NUCLEOTIDE SEQUENCE [LARGE SCALE GENOMIC DNA]</scope>
    <source>
        <strain evidence="12">Shaxun</strain>
        <tissue evidence="12">Muscle</tissue>
    </source>
</reference>
<evidence type="ECO:0000256" key="9">
    <source>
        <dbReference type="ARBA" id="ARBA00048317"/>
    </source>
</evidence>
<evidence type="ECO:0000256" key="5">
    <source>
        <dbReference type="ARBA" id="ARBA00022824"/>
    </source>
</evidence>
<dbReference type="InterPro" id="IPR049625">
    <property type="entry name" value="Glyco_transf_61_cat"/>
</dbReference>
<evidence type="ECO:0000256" key="6">
    <source>
        <dbReference type="ARBA" id="ARBA00023180"/>
    </source>
</evidence>
<organism evidence="12 13">
    <name type="scientific">Stichopus japonicus</name>
    <name type="common">Sea cucumber</name>
    <dbReference type="NCBI Taxonomy" id="307972"/>
    <lineage>
        <taxon>Eukaryota</taxon>
        <taxon>Metazoa</taxon>
        <taxon>Echinodermata</taxon>
        <taxon>Eleutherozoa</taxon>
        <taxon>Echinozoa</taxon>
        <taxon>Holothuroidea</taxon>
        <taxon>Aspidochirotacea</taxon>
        <taxon>Aspidochirotida</taxon>
        <taxon>Stichopodidae</taxon>
        <taxon>Apostichopus</taxon>
    </lineage>
</organism>
<keyword evidence="4" id="KW-0732">Signal</keyword>
<evidence type="ECO:0000256" key="3">
    <source>
        <dbReference type="ARBA" id="ARBA00022679"/>
    </source>
</evidence>
<name>A0A2G8LEZ4_STIJA</name>
<dbReference type="GO" id="GO:0097363">
    <property type="term" value="F:protein O-acetylglucosaminyltransferase activity"/>
    <property type="evidence" value="ECO:0007669"/>
    <property type="project" value="UniProtKB-EC"/>
</dbReference>
<dbReference type="Pfam" id="PF04577">
    <property type="entry name" value="Glyco_transf_61"/>
    <property type="match status" value="1"/>
</dbReference>
<dbReference type="PANTHER" id="PTHR20961:SF148">
    <property type="entry name" value="EGF DOMAIN-SPECIFIC O-LINKED N-ACETYLGLUCOSAMINE TRANSFERASE"/>
    <property type="match status" value="1"/>
</dbReference>
<keyword evidence="2" id="KW-0328">Glycosyltransferase</keyword>
<dbReference type="OrthoDB" id="529273at2759"/>
<comment type="caution">
    <text evidence="12">The sequence shown here is derived from an EMBL/GenBank/DDBJ whole genome shotgun (WGS) entry which is preliminary data.</text>
</comment>
<evidence type="ECO:0000313" key="12">
    <source>
        <dbReference type="EMBL" id="PIK58805.1"/>
    </source>
</evidence>
<evidence type="ECO:0000256" key="2">
    <source>
        <dbReference type="ARBA" id="ARBA00022676"/>
    </source>
</evidence>
<keyword evidence="13" id="KW-1185">Reference proteome</keyword>
<keyword evidence="3 12" id="KW-0808">Transferase</keyword>
<evidence type="ECO:0000259" key="11">
    <source>
        <dbReference type="Pfam" id="PF04577"/>
    </source>
</evidence>
<evidence type="ECO:0000256" key="8">
    <source>
        <dbReference type="ARBA" id="ARBA00042574"/>
    </source>
</evidence>
<evidence type="ECO:0000313" key="13">
    <source>
        <dbReference type="Proteomes" id="UP000230750"/>
    </source>
</evidence>
<keyword evidence="6" id="KW-0325">Glycoprotein</keyword>
<evidence type="ECO:0000256" key="4">
    <source>
        <dbReference type="ARBA" id="ARBA00022729"/>
    </source>
</evidence>
<comment type="catalytic activity">
    <reaction evidence="9">
        <text>L-seryl-[protein] + UDP-N-acetyl-alpha-D-glucosamine = 3-O-(N-acetyl-beta-D-glucosaminyl)-L-seryl-[protein] + UDP + H(+)</text>
        <dbReference type="Rhea" id="RHEA:48904"/>
        <dbReference type="Rhea" id="RHEA-COMP:9863"/>
        <dbReference type="Rhea" id="RHEA-COMP:12251"/>
        <dbReference type="ChEBI" id="CHEBI:15378"/>
        <dbReference type="ChEBI" id="CHEBI:29999"/>
        <dbReference type="ChEBI" id="CHEBI:57705"/>
        <dbReference type="ChEBI" id="CHEBI:58223"/>
        <dbReference type="ChEBI" id="CHEBI:90838"/>
        <dbReference type="EC" id="2.4.1.255"/>
    </reaction>
</comment>
<evidence type="ECO:0000256" key="7">
    <source>
        <dbReference type="ARBA" id="ARBA00040944"/>
    </source>
</evidence>
<keyword evidence="5" id="KW-0256">Endoplasmic reticulum</keyword>
<dbReference type="EMBL" id="MRZV01000101">
    <property type="protein sequence ID" value="PIK58805.1"/>
    <property type="molecule type" value="Genomic_DNA"/>
</dbReference>
<sequence length="520" mass="61775">MMFYPSVQHFSAFTLSLFTFNFGLFTFGQELFLHPSHYPFVLYSNPEFGEVCKLDSSCPSKDAVERKCWGYEENCQYEDRHNQEWPICTTFDKRWANSLEEQRRKYWNRTDFGFVREEKNSMKEICSQKLEQHISKLTCSAFIRHCLAENLMLDFTGYRFENPVEKFSVAAFDTPGIMKGNCVVNKDYLLTQNEHFSTLQSWYGELREVSHEDFQFNDCDLVLEKPTYFMKLDAGINMYHHFCDFVNLYLSQHINGTFSRDINIVWWDMGNHGYGDLFEQTWEAFTQNPIIKLNSWEGKKVCVKSAVFSLLPRMRFGFFYNMPLVPHCSGSEVIRAFSQHVLHRLGVKQNKPQRRKVRITFLERQSKHRNIVNQDELIRALEDAYKNIEVKKVVYNWRTISFKEQLEITHNTDIFIGMHGAGLTHGFFLPDWGVLFELYNCGDVHCYHDIARLRGVKYITWEKTELLASHNETLHPTLKTPHGKFNDYSFNVEEFLRLMKNALYHVRNHQSYRRHFRDEL</sequence>
<accession>A0A2G8LEZ4</accession>
<dbReference type="AlphaFoldDB" id="A0A2G8LEZ4"/>
<dbReference type="GO" id="GO:0005788">
    <property type="term" value="C:endoplasmic reticulum lumen"/>
    <property type="evidence" value="ECO:0007669"/>
    <property type="project" value="TreeGrafter"/>
</dbReference>
<proteinExistence type="predicted"/>
<feature type="domain" description="Glycosyltransferase 61 catalytic" evidence="11">
    <location>
        <begin position="332"/>
        <end position="431"/>
    </location>
</feature>
<comment type="catalytic activity">
    <reaction evidence="10">
        <text>L-threonyl-[protein] + UDP-N-acetyl-alpha-D-glucosamine = 3-O-(N-acetyl-beta-D-glucosaminyl)-L-threonyl-[protein] + UDP + H(+)</text>
        <dbReference type="Rhea" id="RHEA:48908"/>
        <dbReference type="Rhea" id="RHEA-COMP:11060"/>
        <dbReference type="Rhea" id="RHEA-COMP:12252"/>
        <dbReference type="ChEBI" id="CHEBI:15378"/>
        <dbReference type="ChEBI" id="CHEBI:30013"/>
        <dbReference type="ChEBI" id="CHEBI:57705"/>
        <dbReference type="ChEBI" id="CHEBI:58223"/>
        <dbReference type="ChEBI" id="CHEBI:90840"/>
        <dbReference type="EC" id="2.4.1.255"/>
    </reaction>
</comment>
<dbReference type="InterPro" id="IPR007657">
    <property type="entry name" value="Glycosyltransferase_61"/>
</dbReference>